<accession>A0A445C2P6</accession>
<dbReference type="STRING" id="3818.A0A445C2P6"/>
<dbReference type="AlphaFoldDB" id="A0A445C2P6"/>
<gene>
    <name evidence="1" type="ORF">Ahy_A07g031043</name>
</gene>
<dbReference type="InterPro" id="IPR045177">
    <property type="entry name" value="FDM1-5/IDN2"/>
</dbReference>
<evidence type="ECO:0000313" key="2">
    <source>
        <dbReference type="Proteomes" id="UP000289738"/>
    </source>
</evidence>
<proteinExistence type="predicted"/>
<dbReference type="GO" id="GO:0080188">
    <property type="term" value="P:gene silencing by siRNA-directed DNA methylation"/>
    <property type="evidence" value="ECO:0007669"/>
    <property type="project" value="InterPro"/>
</dbReference>
<reference evidence="1 2" key="1">
    <citation type="submission" date="2019-01" db="EMBL/GenBank/DDBJ databases">
        <title>Sequencing of cultivated peanut Arachis hypogaea provides insights into genome evolution and oil improvement.</title>
        <authorList>
            <person name="Chen X."/>
        </authorList>
    </citation>
    <scope>NUCLEOTIDE SEQUENCE [LARGE SCALE GENOMIC DNA]</scope>
    <source>
        <strain evidence="2">cv. Fuhuasheng</strain>
        <tissue evidence="1">Leaves</tissue>
    </source>
</reference>
<dbReference type="PANTHER" id="PTHR21596">
    <property type="entry name" value="RIBONUCLEASE P SUBUNIT P38"/>
    <property type="match status" value="1"/>
</dbReference>
<dbReference type="PANTHER" id="PTHR21596:SF65">
    <property type="entry name" value="PROTEIN INVOLVED IN DE NOVO 2-RELATED"/>
    <property type="match status" value="1"/>
</dbReference>
<name>A0A445C2P6_ARAHY</name>
<evidence type="ECO:0000313" key="1">
    <source>
        <dbReference type="EMBL" id="RYR45183.1"/>
    </source>
</evidence>
<keyword evidence="2" id="KW-1185">Reference proteome</keyword>
<dbReference type="Proteomes" id="UP000289738">
    <property type="component" value="Chromosome A07"/>
</dbReference>
<dbReference type="EMBL" id="SDMP01000007">
    <property type="protein sequence ID" value="RYR45183.1"/>
    <property type="molecule type" value="Genomic_DNA"/>
</dbReference>
<protein>
    <submittedName>
        <fullName evidence="1">Uncharacterized protein</fullName>
    </submittedName>
</protein>
<organism evidence="1 2">
    <name type="scientific">Arachis hypogaea</name>
    <name type="common">Peanut</name>
    <dbReference type="NCBI Taxonomy" id="3818"/>
    <lineage>
        <taxon>Eukaryota</taxon>
        <taxon>Viridiplantae</taxon>
        <taxon>Streptophyta</taxon>
        <taxon>Embryophyta</taxon>
        <taxon>Tracheophyta</taxon>
        <taxon>Spermatophyta</taxon>
        <taxon>Magnoliopsida</taxon>
        <taxon>eudicotyledons</taxon>
        <taxon>Gunneridae</taxon>
        <taxon>Pentapetalae</taxon>
        <taxon>rosids</taxon>
        <taxon>fabids</taxon>
        <taxon>Fabales</taxon>
        <taxon>Fabaceae</taxon>
        <taxon>Papilionoideae</taxon>
        <taxon>50 kb inversion clade</taxon>
        <taxon>dalbergioids sensu lato</taxon>
        <taxon>Dalbergieae</taxon>
        <taxon>Pterocarpus clade</taxon>
        <taxon>Arachis</taxon>
    </lineage>
</organism>
<comment type="caution">
    <text evidence="1">The sequence shown here is derived from an EMBL/GenBank/DDBJ whole genome shotgun (WGS) entry which is preliminary data.</text>
</comment>
<sequence length="154" mass="17931">MKQKLELEIHQLKGKLNVMKHMEDDGDSKVLNVMDILYNELRDKEQSLREIGTLNQALIVKERKSNDELQDARKVLISHMEDDGDSKVLNVMDILYNELRDKEQSLREIGTLNQALIVKERKSNDELQDARKVLISGVKDVYSWQYWCEENGGT</sequence>